<dbReference type="GeneID" id="77729675"/>
<name>A0AA38H2Y9_9TREE</name>
<feature type="compositionally biased region" description="Basic and acidic residues" evidence="1">
    <location>
        <begin position="389"/>
        <end position="408"/>
    </location>
</feature>
<protein>
    <submittedName>
        <fullName evidence="2">Uncharacterized protein</fullName>
    </submittedName>
</protein>
<comment type="caution">
    <text evidence="2">The sequence shown here is derived from an EMBL/GenBank/DDBJ whole genome shotgun (WGS) entry which is preliminary data.</text>
</comment>
<evidence type="ECO:0000256" key="1">
    <source>
        <dbReference type="SAM" id="MobiDB-lite"/>
    </source>
</evidence>
<feature type="compositionally biased region" description="Basic and acidic residues" evidence="1">
    <location>
        <begin position="240"/>
        <end position="264"/>
    </location>
</feature>
<feature type="compositionally biased region" description="Low complexity" evidence="1">
    <location>
        <begin position="149"/>
        <end position="160"/>
    </location>
</feature>
<feature type="compositionally biased region" description="Acidic residues" evidence="1">
    <location>
        <begin position="376"/>
        <end position="388"/>
    </location>
</feature>
<feature type="compositionally biased region" description="Basic and acidic residues" evidence="1">
    <location>
        <begin position="166"/>
        <end position="178"/>
    </location>
</feature>
<keyword evidence="3" id="KW-1185">Reference proteome</keyword>
<sequence length="422" mass="45417">MYHPHADLVPAGALSGLDIVSPLPAQPSSISSASAAPLLTSSAQTTTIGVPSAHSPHDLHGAISPTTAGPFNYIIPPAPSSPPPLSSSAQTTTIPAPPIHVPQDLSGAVFPKTAEPFNRIAPPPSSYWYTPPRSGTATSSPRIAPAVYDGDSSSGGRSRSPQVAIRDVRTSEKAREEANTGQEVEGGGKASRAQQEIREELSSTLARAEDFKARAEDLKAELKRAEQQDRENAQAAMEKAQLEKERAEKEMKKAQKEANTRVEGARKALEETMKKASAEARAEVEAAKQKAEAKWKSLRQTAGAQFKEAERDAQESVRRAKSALEKAQAEAEVAMAAAVALAEGVALKEEEVEEEIIFVGDRRRGEGSKWQPFLLPEDEDESEVEEEVELQRTERMGDLRARGGHTSDMEDEMVDMESGLDV</sequence>
<accession>A0AA38H2Y9</accession>
<feature type="compositionally biased region" description="Basic and acidic residues" evidence="1">
    <location>
        <begin position="222"/>
        <end position="232"/>
    </location>
</feature>
<evidence type="ECO:0000313" key="3">
    <source>
        <dbReference type="Proteomes" id="UP001164286"/>
    </source>
</evidence>
<evidence type="ECO:0000313" key="2">
    <source>
        <dbReference type="EMBL" id="KAI9633198.1"/>
    </source>
</evidence>
<feature type="compositionally biased region" description="Pro residues" evidence="1">
    <location>
        <begin position="76"/>
        <end position="85"/>
    </location>
</feature>
<feature type="region of interest" description="Disordered" evidence="1">
    <location>
        <begin position="366"/>
        <end position="422"/>
    </location>
</feature>
<feature type="region of interest" description="Disordered" evidence="1">
    <location>
        <begin position="222"/>
        <end position="264"/>
    </location>
</feature>
<dbReference type="EMBL" id="JAKWFO010000011">
    <property type="protein sequence ID" value="KAI9633198.1"/>
    <property type="molecule type" value="Genomic_DNA"/>
</dbReference>
<dbReference type="RefSeq" id="XP_052942975.1">
    <property type="nucleotide sequence ID" value="XM_053090470.1"/>
</dbReference>
<organism evidence="2 3">
    <name type="scientific">Dioszegia hungarica</name>
    <dbReference type="NCBI Taxonomy" id="4972"/>
    <lineage>
        <taxon>Eukaryota</taxon>
        <taxon>Fungi</taxon>
        <taxon>Dikarya</taxon>
        <taxon>Basidiomycota</taxon>
        <taxon>Agaricomycotina</taxon>
        <taxon>Tremellomycetes</taxon>
        <taxon>Tremellales</taxon>
        <taxon>Bulleribasidiaceae</taxon>
        <taxon>Dioszegia</taxon>
    </lineage>
</organism>
<reference evidence="2" key="1">
    <citation type="journal article" date="2022" name="G3 (Bethesda)">
        <title>High quality genome of the basidiomycete yeast Dioszegia hungarica PDD-24b-2 isolated from cloud water.</title>
        <authorList>
            <person name="Jarrige D."/>
            <person name="Haridas S."/>
            <person name="Bleykasten-Grosshans C."/>
            <person name="Joly M."/>
            <person name="Nadalig T."/>
            <person name="Sancelme M."/>
            <person name="Vuilleumier S."/>
            <person name="Grigoriev I.V."/>
            <person name="Amato P."/>
            <person name="Bringel F."/>
        </authorList>
    </citation>
    <scope>NUCLEOTIDE SEQUENCE</scope>
    <source>
        <strain evidence="2">PDD-24b-2</strain>
    </source>
</reference>
<feature type="region of interest" description="Disordered" evidence="1">
    <location>
        <begin position="70"/>
        <end position="197"/>
    </location>
</feature>
<proteinExistence type="predicted"/>
<feature type="compositionally biased region" description="Acidic residues" evidence="1">
    <location>
        <begin position="409"/>
        <end position="422"/>
    </location>
</feature>
<dbReference type="AlphaFoldDB" id="A0AA38H2Y9"/>
<dbReference type="Proteomes" id="UP001164286">
    <property type="component" value="Unassembled WGS sequence"/>
</dbReference>
<gene>
    <name evidence="2" type="ORF">MKK02DRAFT_39177</name>
</gene>